<dbReference type="AlphaFoldDB" id="A0A840VAH1"/>
<dbReference type="EMBL" id="JACHFJ010000003">
    <property type="protein sequence ID" value="MBB5372706.1"/>
    <property type="molecule type" value="Genomic_DNA"/>
</dbReference>
<gene>
    <name evidence="1" type="ORF">HNP71_000957</name>
</gene>
<evidence type="ECO:0000313" key="1">
    <source>
        <dbReference type="EMBL" id="MBB5372706.1"/>
    </source>
</evidence>
<reference evidence="1 2" key="1">
    <citation type="submission" date="2020-08" db="EMBL/GenBank/DDBJ databases">
        <title>Genomic Encyclopedia of Type Strains, Phase IV (KMG-IV): sequencing the most valuable type-strain genomes for metagenomic binning, comparative biology and taxonomic classification.</title>
        <authorList>
            <person name="Goeker M."/>
        </authorList>
    </citation>
    <scope>NUCLEOTIDE SEQUENCE [LARGE SCALE GENOMIC DNA]</scope>
    <source>
        <strain evidence="1 2">DSM 27026</strain>
    </source>
</reference>
<protein>
    <submittedName>
        <fullName evidence="1">Uncharacterized protein</fullName>
    </submittedName>
</protein>
<dbReference type="Proteomes" id="UP000553706">
    <property type="component" value="Unassembled WGS sequence"/>
</dbReference>
<name>A0A840VAH1_9PROT</name>
<keyword evidence="2" id="KW-1185">Reference proteome</keyword>
<comment type="caution">
    <text evidence="1">The sequence shown here is derived from an EMBL/GenBank/DDBJ whole genome shotgun (WGS) entry which is preliminary data.</text>
</comment>
<sequence>MSTKTPLKRGTDPNSGGSFELYDDWLDECAGADVVHLRLDGVSFQALAEPGRLGVTLNIPRPLAVQLGLIDATDELPTAESPEGTSSASAD</sequence>
<accession>A0A840VAH1</accession>
<dbReference type="RefSeq" id="WP_183265733.1">
    <property type="nucleotide sequence ID" value="NZ_JACHFJ010000003.1"/>
</dbReference>
<organism evidence="1 2">
    <name type="scientific">Acidocella aromatica</name>
    <dbReference type="NCBI Taxonomy" id="1303579"/>
    <lineage>
        <taxon>Bacteria</taxon>
        <taxon>Pseudomonadati</taxon>
        <taxon>Pseudomonadota</taxon>
        <taxon>Alphaproteobacteria</taxon>
        <taxon>Acetobacterales</taxon>
        <taxon>Acidocellaceae</taxon>
        <taxon>Acidocella</taxon>
    </lineage>
</organism>
<evidence type="ECO:0000313" key="2">
    <source>
        <dbReference type="Proteomes" id="UP000553706"/>
    </source>
</evidence>
<proteinExistence type="predicted"/>